<gene>
    <name evidence="2" type="ORF">GV832_03395</name>
</gene>
<keyword evidence="1" id="KW-0472">Membrane</keyword>
<protein>
    <submittedName>
        <fullName evidence="2">DUF805 domain-containing protein</fullName>
    </submittedName>
</protein>
<dbReference type="InterPro" id="IPR008523">
    <property type="entry name" value="DUF805"/>
</dbReference>
<reference evidence="2" key="1">
    <citation type="submission" date="2020-01" db="EMBL/GenBank/DDBJ databases">
        <authorList>
            <person name="Chen W.-M."/>
        </authorList>
    </citation>
    <scope>NUCLEOTIDE SEQUENCE</scope>
    <source>
        <strain evidence="2">CYK-10</strain>
    </source>
</reference>
<organism evidence="2 3">
    <name type="scientific">Stagnihabitans tardus</name>
    <dbReference type="NCBI Taxonomy" id="2699202"/>
    <lineage>
        <taxon>Bacteria</taxon>
        <taxon>Pseudomonadati</taxon>
        <taxon>Pseudomonadota</taxon>
        <taxon>Alphaproteobacteria</taxon>
        <taxon>Rhodobacterales</taxon>
        <taxon>Paracoccaceae</taxon>
        <taxon>Stagnihabitans</taxon>
    </lineage>
</organism>
<dbReference type="Pfam" id="PF05656">
    <property type="entry name" value="DUF805"/>
    <property type="match status" value="1"/>
</dbReference>
<dbReference type="PANTHER" id="PTHR34980:SF2">
    <property type="entry name" value="INNER MEMBRANE PROTEIN YHAH-RELATED"/>
    <property type="match status" value="1"/>
</dbReference>
<accession>A0AAE5BUY0</accession>
<evidence type="ECO:0000256" key="1">
    <source>
        <dbReference type="SAM" id="Phobius"/>
    </source>
</evidence>
<keyword evidence="3" id="KW-1185">Reference proteome</keyword>
<feature type="transmembrane region" description="Helical" evidence="1">
    <location>
        <begin position="69"/>
        <end position="92"/>
    </location>
</feature>
<name>A0AAE5BUY0_9RHOB</name>
<keyword evidence="1" id="KW-1133">Transmembrane helix</keyword>
<dbReference type="Proteomes" id="UP001193501">
    <property type="component" value="Unassembled WGS sequence"/>
</dbReference>
<evidence type="ECO:0000313" key="2">
    <source>
        <dbReference type="EMBL" id="NBZ86613.1"/>
    </source>
</evidence>
<evidence type="ECO:0000313" key="3">
    <source>
        <dbReference type="Proteomes" id="UP001193501"/>
    </source>
</evidence>
<sequence>MTFAQSVRTCLSKYVTFSGRATRSEFWWFVLFSILGLGIIFVIGASVARSGAPPSAGSDLGQQILESSPLALAIFGLGLLFYLALILPMIAVTVRRFHDRGLSGWLYLGLVLISIVPLVGWIASLASLVICLLPTRPETNRYGPDPRLSIADTF</sequence>
<dbReference type="EMBL" id="JAABNR010000002">
    <property type="protein sequence ID" value="NBZ86613.1"/>
    <property type="molecule type" value="Genomic_DNA"/>
</dbReference>
<dbReference type="PANTHER" id="PTHR34980">
    <property type="entry name" value="INNER MEMBRANE PROTEIN-RELATED-RELATED"/>
    <property type="match status" value="1"/>
</dbReference>
<proteinExistence type="predicted"/>
<feature type="transmembrane region" description="Helical" evidence="1">
    <location>
        <begin position="26"/>
        <end position="48"/>
    </location>
</feature>
<comment type="caution">
    <text evidence="2">The sequence shown here is derived from an EMBL/GenBank/DDBJ whole genome shotgun (WGS) entry which is preliminary data.</text>
</comment>
<feature type="transmembrane region" description="Helical" evidence="1">
    <location>
        <begin position="104"/>
        <end position="133"/>
    </location>
</feature>
<dbReference type="GO" id="GO:0005886">
    <property type="term" value="C:plasma membrane"/>
    <property type="evidence" value="ECO:0007669"/>
    <property type="project" value="TreeGrafter"/>
</dbReference>
<dbReference type="AlphaFoldDB" id="A0AAE5BUY0"/>
<keyword evidence="1" id="KW-0812">Transmembrane</keyword>
<dbReference type="RefSeq" id="WP_168773411.1">
    <property type="nucleotide sequence ID" value="NZ_JAABNR010000002.1"/>
</dbReference>